<dbReference type="InterPro" id="IPR002891">
    <property type="entry name" value="APS"/>
</dbReference>
<dbReference type="HAMAP" id="MF_00062">
    <property type="entry name" value="Sulf_adenylyltr_sub1"/>
    <property type="match status" value="1"/>
</dbReference>
<dbReference type="RefSeq" id="WP_237379722.1">
    <property type="nucleotide sequence ID" value="NZ_CP071793.1"/>
</dbReference>
<dbReference type="InterPro" id="IPR009001">
    <property type="entry name" value="Transl_elong_EF1A/Init_IF2_C"/>
</dbReference>
<comment type="subunit">
    <text evidence="12">Heterodimer composed of CysD, the smaller subunit, and CysN.</text>
</comment>
<dbReference type="GO" id="GO:0004020">
    <property type="term" value="F:adenylylsulfate kinase activity"/>
    <property type="evidence" value="ECO:0007669"/>
    <property type="project" value="InterPro"/>
</dbReference>
<accession>A0A8A4TLV7</accession>
<evidence type="ECO:0000256" key="4">
    <source>
        <dbReference type="ARBA" id="ARBA00007237"/>
    </source>
</evidence>
<dbReference type="UniPathway" id="UPA00140">
    <property type="reaction ID" value="UER00204"/>
</dbReference>
<comment type="similarity">
    <text evidence="12">Belongs to the TRAFAC class translation factor GTPase superfamily. Classic translation factor GTPase family. CysN/NodQ subfamily.</text>
</comment>
<evidence type="ECO:0000256" key="5">
    <source>
        <dbReference type="ARBA" id="ARBA00022679"/>
    </source>
</evidence>
<dbReference type="NCBIfam" id="NF003013">
    <property type="entry name" value="PRK03846.1"/>
    <property type="match status" value="1"/>
</dbReference>
<dbReference type="InterPro" id="IPR059117">
    <property type="entry name" value="APS_kinase_dom"/>
</dbReference>
<dbReference type="InterPro" id="IPR027417">
    <property type="entry name" value="P-loop_NTPase"/>
</dbReference>
<dbReference type="PRINTS" id="PR00315">
    <property type="entry name" value="ELONGATNFCT"/>
</dbReference>
<comment type="pathway">
    <text evidence="12">Sulfur metabolism; hydrogen sulfide biosynthesis; sulfite from sulfate: step 1/3.</text>
</comment>
<comment type="similarity">
    <text evidence="3">In the C-terminal section; belongs to the APS kinase family.</text>
</comment>
<dbReference type="Pfam" id="PF22594">
    <property type="entry name" value="GTP-eEF1A_C"/>
    <property type="match status" value="1"/>
</dbReference>
<dbReference type="SUPFAM" id="SSF50465">
    <property type="entry name" value="EF-Tu/eEF-1alpha/eIF2-gamma C-terminal domain"/>
    <property type="match status" value="1"/>
</dbReference>
<keyword evidence="6 12" id="KW-0548">Nucleotidyltransferase</keyword>
<dbReference type="FunFam" id="3.40.50.300:FF:000119">
    <property type="entry name" value="Sulfate adenylyltransferase subunit 1"/>
    <property type="match status" value="1"/>
</dbReference>
<organism evidence="14 15">
    <name type="scientific">Sulfidibacter corallicola</name>
    <dbReference type="NCBI Taxonomy" id="2818388"/>
    <lineage>
        <taxon>Bacteria</taxon>
        <taxon>Pseudomonadati</taxon>
        <taxon>Acidobacteriota</taxon>
        <taxon>Holophagae</taxon>
        <taxon>Acanthopleuribacterales</taxon>
        <taxon>Acanthopleuribacteraceae</taxon>
        <taxon>Sulfidibacter</taxon>
    </lineage>
</organism>
<dbReference type="InterPro" id="IPR031157">
    <property type="entry name" value="G_TR_CS"/>
</dbReference>
<keyword evidence="9 12" id="KW-0342">GTP-binding</keyword>
<dbReference type="GO" id="GO:0000103">
    <property type="term" value="P:sulfate assimilation"/>
    <property type="evidence" value="ECO:0007669"/>
    <property type="project" value="UniProtKB-UniRule"/>
</dbReference>
<name>A0A8A4TLV7_SULCO</name>
<sequence>MSEPKTHSDELTRFLAEEGEKELVRISTAGSVDDGKSTLIGRLLHDTQNIYEDQLHALADESARGSASRQVDWALLTDGLKAEREQGITIDVAYRYFSSHRRKFILADTPGHEQYTRNMATGASTADLAIVLVDARKGLRRQSKRHAFIAALLGIPHMVVAVNKMDLVGYDEAVFERIRDEFSTFATRLGIPDLRFLPISALVGDNVVATSDRMPWYRGEPLLQIMESVFVAGDRNLVDLRLPVQYVNRPHQDFRGYCGQMVSGILRKGSKIEVLPSGKQAHVASITTYDGELDEAAPPMSITVTLDRELDIGRGDMLIHPHNRPTVNRHLEAMMVWMDEMPLDPETRYLVKQTTRTTTALISEVRYRVDVDNLTRQEAAPLQVNEIGRVVLLAQEDLYFDAYHKNRGTGSLILIHPLTHRTVAAGMIIDRQPSDQLPASMDVTRAPISRRPMRQGRVTRDEVARRLDQRPRTLWLTGLVSSGKSEIAYALERKLFERGKLATVLDGGKMRRGLSRELGFGSAGVAENLRRAAETARLFNEAGLIAICSFVSPVAKLREQVSEIVGPDQFSVVHVDATPAHCEARDETGLYRQAREGLVQNLAGWNSPYEAPDEPDVYLDMTQLSIDACVEKILEFLERTQAD</sequence>
<dbReference type="GO" id="GO:0005525">
    <property type="term" value="F:GTP binding"/>
    <property type="evidence" value="ECO:0007669"/>
    <property type="project" value="UniProtKB-UniRule"/>
</dbReference>
<dbReference type="InterPro" id="IPR000795">
    <property type="entry name" value="T_Tr_GTP-bd_dom"/>
</dbReference>
<dbReference type="AlphaFoldDB" id="A0A8A4TLV7"/>
<dbReference type="InterPro" id="IPR044139">
    <property type="entry name" value="CysN_NoDQ_III"/>
</dbReference>
<evidence type="ECO:0000256" key="7">
    <source>
        <dbReference type="ARBA" id="ARBA00022741"/>
    </source>
</evidence>
<evidence type="ECO:0000256" key="9">
    <source>
        <dbReference type="ARBA" id="ARBA00023134"/>
    </source>
</evidence>
<protein>
    <recommendedName>
        <fullName evidence="12">Sulfate adenylyltransferase subunit 1</fullName>
        <ecNumber evidence="12">2.7.7.4</ecNumber>
    </recommendedName>
    <alternativeName>
        <fullName evidence="12">ATP-sulfurylase large subunit</fullName>
    </alternativeName>
    <alternativeName>
        <fullName evidence="12">Sulfate adenylate transferase</fullName>
        <shortName evidence="12">SAT</shortName>
    </alternativeName>
</protein>
<evidence type="ECO:0000256" key="12">
    <source>
        <dbReference type="HAMAP-Rule" id="MF_00062"/>
    </source>
</evidence>
<dbReference type="EC" id="2.7.7.4" evidence="12"/>
<dbReference type="NCBIfam" id="TIGR00455">
    <property type="entry name" value="apsK"/>
    <property type="match status" value="1"/>
</dbReference>
<dbReference type="InterPro" id="IPR011779">
    <property type="entry name" value="SO4_adenylTrfase_lsu"/>
</dbReference>
<feature type="domain" description="Tr-type G" evidence="13">
    <location>
        <begin position="21"/>
        <end position="237"/>
    </location>
</feature>
<feature type="binding site" evidence="12">
    <location>
        <begin position="108"/>
        <end position="112"/>
    </location>
    <ligand>
        <name>GTP</name>
        <dbReference type="ChEBI" id="CHEBI:37565"/>
    </ligand>
</feature>
<keyword evidence="5 12" id="KW-0808">Transferase</keyword>
<comment type="catalytic activity">
    <reaction evidence="11 12">
        <text>sulfate + ATP + H(+) = adenosine 5'-phosphosulfate + diphosphate</text>
        <dbReference type="Rhea" id="RHEA:18133"/>
        <dbReference type="ChEBI" id="CHEBI:15378"/>
        <dbReference type="ChEBI" id="CHEBI:16189"/>
        <dbReference type="ChEBI" id="CHEBI:30616"/>
        <dbReference type="ChEBI" id="CHEBI:33019"/>
        <dbReference type="ChEBI" id="CHEBI:58243"/>
        <dbReference type="EC" id="2.7.7.4"/>
    </reaction>
</comment>
<dbReference type="InterPro" id="IPR041757">
    <property type="entry name" value="CysN_GTP-bd"/>
</dbReference>
<dbReference type="Pfam" id="PF01583">
    <property type="entry name" value="APS_kinase"/>
    <property type="match status" value="1"/>
</dbReference>
<comment type="similarity">
    <text evidence="4">In the N-terminal section; belongs to the TRAFAC class translation factor GTPase superfamily. Classic translation factor GTPase family. CysN/NodQ subfamily.</text>
</comment>
<feature type="binding site" evidence="12">
    <location>
        <begin position="30"/>
        <end position="37"/>
    </location>
    <ligand>
        <name>GTP</name>
        <dbReference type="ChEBI" id="CHEBI:37565"/>
    </ligand>
</feature>
<evidence type="ECO:0000256" key="1">
    <source>
        <dbReference type="ARBA" id="ARBA00001823"/>
    </source>
</evidence>
<dbReference type="Gene3D" id="3.40.50.300">
    <property type="entry name" value="P-loop containing nucleotide triphosphate hydrolases"/>
    <property type="match status" value="2"/>
</dbReference>
<dbReference type="PROSITE" id="PS51722">
    <property type="entry name" value="G_TR_2"/>
    <property type="match status" value="1"/>
</dbReference>
<dbReference type="SUPFAM" id="SSF50447">
    <property type="entry name" value="Translation proteins"/>
    <property type="match status" value="1"/>
</dbReference>
<evidence type="ECO:0000256" key="3">
    <source>
        <dbReference type="ARBA" id="ARBA00005438"/>
    </source>
</evidence>
<keyword evidence="10" id="KW-0511">Multifunctional enzyme</keyword>
<dbReference type="NCBIfam" id="NF004035">
    <property type="entry name" value="PRK05506.1"/>
    <property type="match status" value="1"/>
</dbReference>
<dbReference type="CDD" id="cd04095">
    <property type="entry name" value="CysN_NoDQ_III"/>
    <property type="match status" value="1"/>
</dbReference>
<keyword evidence="15" id="KW-1185">Reference proteome</keyword>
<dbReference type="GO" id="GO:0003924">
    <property type="term" value="F:GTPase activity"/>
    <property type="evidence" value="ECO:0007669"/>
    <property type="project" value="InterPro"/>
</dbReference>
<comment type="function">
    <text evidence="2">APS kinase catalyzes the synthesis of activated sulfate.</text>
</comment>
<dbReference type="SUPFAM" id="SSF52540">
    <property type="entry name" value="P-loop containing nucleoside triphosphate hydrolases"/>
    <property type="match status" value="2"/>
</dbReference>
<evidence type="ECO:0000256" key="6">
    <source>
        <dbReference type="ARBA" id="ARBA00022695"/>
    </source>
</evidence>
<dbReference type="CDD" id="cd02027">
    <property type="entry name" value="APSK"/>
    <property type="match status" value="1"/>
</dbReference>
<evidence type="ECO:0000313" key="15">
    <source>
        <dbReference type="Proteomes" id="UP000663929"/>
    </source>
</evidence>
<dbReference type="InterPro" id="IPR054696">
    <property type="entry name" value="GTP-eEF1A_C"/>
</dbReference>
<reference evidence="14" key="1">
    <citation type="submission" date="2021-03" db="EMBL/GenBank/DDBJ databases">
        <title>Acanthopleuribacteraceae sp. M133.</title>
        <authorList>
            <person name="Wang G."/>
        </authorList>
    </citation>
    <scope>NUCLEOTIDE SEQUENCE</scope>
    <source>
        <strain evidence="14">M133</strain>
    </source>
</reference>
<dbReference type="InterPro" id="IPR044138">
    <property type="entry name" value="CysN_II"/>
</dbReference>
<evidence type="ECO:0000256" key="8">
    <source>
        <dbReference type="ARBA" id="ARBA00022840"/>
    </source>
</evidence>
<keyword evidence="7 12" id="KW-0547">Nucleotide-binding</keyword>
<dbReference type="GO" id="GO:0004781">
    <property type="term" value="F:sulfate adenylyltransferase (ATP) activity"/>
    <property type="evidence" value="ECO:0007669"/>
    <property type="project" value="UniProtKB-UniRule"/>
</dbReference>
<dbReference type="NCBIfam" id="NF003478">
    <property type="entry name" value="PRK05124.1"/>
    <property type="match status" value="1"/>
</dbReference>
<keyword evidence="8 12" id="KW-0067">ATP-binding</keyword>
<dbReference type="InterPro" id="IPR009000">
    <property type="entry name" value="Transl_B-barrel_sf"/>
</dbReference>
<dbReference type="NCBIfam" id="TIGR02034">
    <property type="entry name" value="CysN"/>
    <property type="match status" value="1"/>
</dbReference>
<evidence type="ECO:0000256" key="11">
    <source>
        <dbReference type="ARBA" id="ARBA00049370"/>
    </source>
</evidence>
<evidence type="ECO:0000313" key="14">
    <source>
        <dbReference type="EMBL" id="QTD50092.1"/>
    </source>
</evidence>
<evidence type="ECO:0000259" key="13">
    <source>
        <dbReference type="PROSITE" id="PS51722"/>
    </source>
</evidence>
<dbReference type="CDD" id="cd04166">
    <property type="entry name" value="CysN_ATPS"/>
    <property type="match status" value="1"/>
</dbReference>
<dbReference type="Proteomes" id="UP000663929">
    <property type="component" value="Chromosome"/>
</dbReference>
<evidence type="ECO:0000256" key="2">
    <source>
        <dbReference type="ARBA" id="ARBA00002357"/>
    </source>
</evidence>
<dbReference type="EMBL" id="CP071793">
    <property type="protein sequence ID" value="QTD50092.1"/>
    <property type="molecule type" value="Genomic_DNA"/>
</dbReference>
<comment type="function">
    <text evidence="12">With CysD forms the ATP sulfurylase (ATPS) that catalyzes the adenylation of sulfate producing adenosine 5'-phosphosulfate (APS) and diphosphate, the first enzymatic step in sulfur assimilation pathway. APS synthesis involves the formation of a high-energy phosphoric-sulfuric acid anhydride bond driven by GTP hydrolysis by CysN coupled to ATP hydrolysis by CysD.</text>
</comment>
<dbReference type="InterPro" id="IPR050100">
    <property type="entry name" value="TRAFAC_GTPase_members"/>
</dbReference>
<proteinExistence type="inferred from homology"/>
<evidence type="ECO:0000256" key="10">
    <source>
        <dbReference type="ARBA" id="ARBA00023268"/>
    </source>
</evidence>
<dbReference type="GO" id="GO:0005524">
    <property type="term" value="F:ATP binding"/>
    <property type="evidence" value="ECO:0007669"/>
    <property type="project" value="UniProtKB-KW"/>
</dbReference>
<gene>
    <name evidence="12 14" type="primary">cysN</name>
    <name evidence="14" type="ORF">J3U87_31290</name>
</gene>
<dbReference type="PANTHER" id="PTHR23115">
    <property type="entry name" value="TRANSLATION FACTOR"/>
    <property type="match status" value="1"/>
</dbReference>
<feature type="binding site" evidence="12">
    <location>
        <begin position="163"/>
        <end position="166"/>
    </location>
    <ligand>
        <name>GTP</name>
        <dbReference type="ChEBI" id="CHEBI:37565"/>
    </ligand>
</feature>
<dbReference type="PROSITE" id="PS00301">
    <property type="entry name" value="G_TR_1"/>
    <property type="match status" value="1"/>
</dbReference>
<dbReference type="Pfam" id="PF00009">
    <property type="entry name" value="GTP_EFTU"/>
    <property type="match status" value="1"/>
</dbReference>
<comment type="catalytic activity">
    <reaction evidence="1">
        <text>adenosine 5'-phosphosulfate + ATP = 3'-phosphoadenylyl sulfate + ADP + H(+)</text>
        <dbReference type="Rhea" id="RHEA:24152"/>
        <dbReference type="ChEBI" id="CHEBI:15378"/>
        <dbReference type="ChEBI" id="CHEBI:30616"/>
        <dbReference type="ChEBI" id="CHEBI:58243"/>
        <dbReference type="ChEBI" id="CHEBI:58339"/>
        <dbReference type="ChEBI" id="CHEBI:456216"/>
        <dbReference type="EC" id="2.7.1.25"/>
    </reaction>
</comment>
<dbReference type="GO" id="GO:0070814">
    <property type="term" value="P:hydrogen sulfide biosynthetic process"/>
    <property type="evidence" value="ECO:0007669"/>
    <property type="project" value="UniProtKB-UniRule"/>
</dbReference>
<dbReference type="KEGG" id="scor:J3U87_31290"/>
<dbReference type="CDD" id="cd03695">
    <property type="entry name" value="CysN_NodQ_II"/>
    <property type="match status" value="1"/>
</dbReference>
<dbReference type="Gene3D" id="2.40.30.10">
    <property type="entry name" value="Translation factors"/>
    <property type="match status" value="2"/>
</dbReference>